<dbReference type="GeneID" id="33895841"/>
<dbReference type="InterPro" id="IPR051781">
    <property type="entry name" value="Metallo-dep_Hydrolase"/>
</dbReference>
<dbReference type="PANTHER" id="PTHR43135">
    <property type="entry name" value="ALPHA-D-RIBOSE 1-METHYLPHOSPHONATE 5-TRIPHOSPHATE DIPHOSPHATASE"/>
    <property type="match status" value="1"/>
</dbReference>
<dbReference type="Proteomes" id="UP000242164">
    <property type="component" value="Unassembled WGS sequence"/>
</dbReference>
<dbReference type="EMBL" id="FMIK01000015">
    <property type="protein sequence ID" value="SCL84388.1"/>
    <property type="molecule type" value="Genomic_DNA"/>
</dbReference>
<comment type="caution">
    <text evidence="2">The sequence shown here is derived from an EMBL/GenBank/DDBJ whole genome shotgun (WGS) entry which is preliminary data.</text>
</comment>
<gene>
    <name evidence="2" type="ORF">BCB44BAC_00550</name>
</gene>
<sequence length="401" mass="43546">MICINNIRLIIGDNLETIETGFIVFDQERIIEVSNQPLLNLPTECQVVDGTGLTALPGLIDAHVHLGMDCSPDPFFSMSHTDDTTIAYLAYKQGIQFLESGITTVRNLGTRNNIDIQYRDSIQKNIIDGPRVFASGNPIIITGGHGQAMGIEVDGIDEIRKASRTQIKAGADLLKLMATGGVLTKGNKPASVQLTIDELKCACQEAKNANIATAAHAIGIEGVKNAIRAGVHTIEHGYYLDNESIQMMINQDVYLIPTLLAPILILNNPNQIPQHMLDKLEDIEVHHRKSFRSALSQGVKIAVGTDAGTPYNFPGQIVDEMKIMVDEGMSNLQAIQAATSVGAACLKIDSLTGTLEKGKWADILIVEGNPLENILDLKNVKQVFKAGKPCLNTYENITHFA</sequence>
<dbReference type="Gene3D" id="2.30.40.10">
    <property type="entry name" value="Urease, subunit C, domain 1"/>
    <property type="match status" value="1"/>
</dbReference>
<dbReference type="RefSeq" id="WP_011983590.1">
    <property type="nucleotide sequence ID" value="NZ_CP024101.1"/>
</dbReference>
<dbReference type="InterPro" id="IPR011059">
    <property type="entry name" value="Metal-dep_hydrolase_composite"/>
</dbReference>
<dbReference type="Gene3D" id="3.20.20.140">
    <property type="entry name" value="Metal-dependent hydrolases"/>
    <property type="match status" value="1"/>
</dbReference>
<evidence type="ECO:0000313" key="2">
    <source>
        <dbReference type="EMBL" id="SCL84388.1"/>
    </source>
</evidence>
<accession>A0AAX2CCX9</accession>
<dbReference type="InterPro" id="IPR032466">
    <property type="entry name" value="Metal_Hydrolase"/>
</dbReference>
<dbReference type="AlphaFoldDB" id="A0AAX2CCX9"/>
<proteinExistence type="predicted"/>
<dbReference type="SUPFAM" id="SSF51556">
    <property type="entry name" value="Metallo-dependent hydrolases"/>
    <property type="match status" value="1"/>
</dbReference>
<evidence type="ECO:0000259" key="1">
    <source>
        <dbReference type="Pfam" id="PF01979"/>
    </source>
</evidence>
<protein>
    <submittedName>
        <fullName evidence="2">Amidohydrolase</fullName>
    </submittedName>
</protein>
<dbReference type="InterPro" id="IPR006680">
    <property type="entry name" value="Amidohydro-rel"/>
</dbReference>
<dbReference type="InterPro" id="IPR057744">
    <property type="entry name" value="OTAase-like"/>
</dbReference>
<name>A0AAX2CCX9_9BACI</name>
<reference evidence="2 3" key="1">
    <citation type="submission" date="2016-08" db="EMBL/GenBank/DDBJ databases">
        <authorList>
            <person name="Loux V."/>
            <person name="Rue O."/>
        </authorList>
    </citation>
    <scope>NUCLEOTIDE SEQUENCE [LARGE SCALE GENOMIC DNA]</scope>
    <source>
        <strain evidence="2 3">AFSSA_08CEB44bac</strain>
    </source>
</reference>
<organism evidence="2 3">
    <name type="scientific">Bacillus cytotoxicus</name>
    <dbReference type="NCBI Taxonomy" id="580165"/>
    <lineage>
        <taxon>Bacteria</taxon>
        <taxon>Bacillati</taxon>
        <taxon>Bacillota</taxon>
        <taxon>Bacilli</taxon>
        <taxon>Bacillales</taxon>
        <taxon>Bacillaceae</taxon>
        <taxon>Bacillus</taxon>
        <taxon>Bacillus cereus group</taxon>
    </lineage>
</organism>
<evidence type="ECO:0000313" key="3">
    <source>
        <dbReference type="Proteomes" id="UP000242164"/>
    </source>
</evidence>
<dbReference type="PANTHER" id="PTHR43135:SF3">
    <property type="entry name" value="ALPHA-D-RIBOSE 1-METHYLPHOSPHONATE 5-TRIPHOSPHATE DIPHOSPHATASE"/>
    <property type="match status" value="1"/>
</dbReference>
<feature type="domain" description="Amidohydrolase-related" evidence="1">
    <location>
        <begin position="55"/>
        <end position="389"/>
    </location>
</feature>
<dbReference type="CDD" id="cd01299">
    <property type="entry name" value="Met_dep_hydrolase_A"/>
    <property type="match status" value="1"/>
</dbReference>
<dbReference type="Pfam" id="PF01979">
    <property type="entry name" value="Amidohydro_1"/>
    <property type="match status" value="1"/>
</dbReference>
<dbReference type="SUPFAM" id="SSF51338">
    <property type="entry name" value="Composite domain of metallo-dependent hydrolases"/>
    <property type="match status" value="1"/>
</dbReference>
<dbReference type="GO" id="GO:0016810">
    <property type="term" value="F:hydrolase activity, acting on carbon-nitrogen (but not peptide) bonds"/>
    <property type="evidence" value="ECO:0007669"/>
    <property type="project" value="InterPro"/>
</dbReference>